<sequence>MTLSRNLKLVLLSLLIIIGFSSYFLYSSNNYKMLSKREINNFIEDKRKSNLSILKEENVKSKLNPHTLILYKNDTKLGTYILAKNRQGIEEYKGVEVPIDKTLPIQVTGALSGVPYLGIYITSNKLIQEGKYVEMEFEDGTKVRKKISLDQKGYILSEKTTPEVPRDSVQVSVIKDSQVLYTNEY</sequence>
<dbReference type="EMBL" id="JAPTGD010000001">
    <property type="protein sequence ID" value="MDU9690149.1"/>
    <property type="molecule type" value="Genomic_DNA"/>
</dbReference>
<evidence type="ECO:0000313" key="3">
    <source>
        <dbReference type="Proteomes" id="UP001269400"/>
    </source>
</evidence>
<comment type="caution">
    <text evidence="2">The sequence shown here is derived from an EMBL/GenBank/DDBJ whole genome shotgun (WGS) entry which is preliminary data.</text>
</comment>
<evidence type="ECO:0000256" key="1">
    <source>
        <dbReference type="SAM" id="Phobius"/>
    </source>
</evidence>
<organism evidence="2 3">
    <name type="scientific">Priestia aryabhattai</name>
    <name type="common">Bacillus aryabhattai</name>
    <dbReference type="NCBI Taxonomy" id="412384"/>
    <lineage>
        <taxon>Bacteria</taxon>
        <taxon>Bacillati</taxon>
        <taxon>Bacillota</taxon>
        <taxon>Bacilli</taxon>
        <taxon>Bacillales</taxon>
        <taxon>Bacillaceae</taxon>
        <taxon>Priestia</taxon>
    </lineage>
</organism>
<dbReference type="RefSeq" id="WP_316909880.1">
    <property type="nucleotide sequence ID" value="NZ_JAPTGD010000001.1"/>
</dbReference>
<evidence type="ECO:0000313" key="2">
    <source>
        <dbReference type="EMBL" id="MDU9690149.1"/>
    </source>
</evidence>
<reference evidence="2" key="2">
    <citation type="submission" date="2022-12" db="EMBL/GenBank/DDBJ databases">
        <authorList>
            <person name="Dechsakulwatana C."/>
            <person name="Rungsihiranrut A."/>
            <person name="Muangchinda C."/>
            <person name="Ningthoujam R."/>
            <person name="Klankeo P."/>
            <person name="Pinyakong O."/>
        </authorList>
    </citation>
    <scope>NUCLEOTIDE SEQUENCE</scope>
    <source>
        <strain evidence="2">TL01-2</strain>
    </source>
</reference>
<proteinExistence type="predicted"/>
<keyword evidence="1" id="KW-1133">Transmembrane helix</keyword>
<dbReference type="AlphaFoldDB" id="A0AAX6N2X7"/>
<feature type="transmembrane region" description="Helical" evidence="1">
    <location>
        <begin position="6"/>
        <end position="26"/>
    </location>
</feature>
<protein>
    <submittedName>
        <fullName evidence="2">Uncharacterized protein</fullName>
    </submittedName>
</protein>
<dbReference type="Proteomes" id="UP001269400">
    <property type="component" value="Unassembled WGS sequence"/>
</dbReference>
<gene>
    <name evidence="2" type="ORF">O0Q50_03140</name>
</gene>
<keyword evidence="1" id="KW-0472">Membrane</keyword>
<reference evidence="2" key="1">
    <citation type="journal article" date="2022" name="J Environ Chem Eng">
        <title>Biodegradation of petroleum oil using a constructed nonpathogenic and heavy metal-tolerant bacterial consortium isolated from marine sponges.</title>
        <authorList>
            <person name="Dechsakulwatana C."/>
            <person name="Rungsihiranrut A."/>
            <person name="Muangchinda C."/>
            <person name="Ningthoujam R."/>
            <person name="Klankeo P."/>
            <person name="Pinyakong O."/>
        </authorList>
    </citation>
    <scope>NUCLEOTIDE SEQUENCE</scope>
    <source>
        <strain evidence="2">TL01-2</strain>
    </source>
</reference>
<keyword evidence="1" id="KW-0812">Transmembrane</keyword>
<accession>A0AAX6N2X7</accession>
<name>A0AAX6N2X7_PRIAR</name>